<dbReference type="AlphaFoldDB" id="A0AAV4U694"/>
<evidence type="ECO:0000313" key="2">
    <source>
        <dbReference type="Proteomes" id="UP001054837"/>
    </source>
</evidence>
<reference evidence="1 2" key="1">
    <citation type="submission" date="2021-06" db="EMBL/GenBank/DDBJ databases">
        <title>Caerostris darwini draft genome.</title>
        <authorList>
            <person name="Kono N."/>
            <person name="Arakawa K."/>
        </authorList>
    </citation>
    <scope>NUCLEOTIDE SEQUENCE [LARGE SCALE GENOMIC DNA]</scope>
</reference>
<dbReference type="EMBL" id="BPLQ01010754">
    <property type="protein sequence ID" value="GIY53304.1"/>
    <property type="molecule type" value="Genomic_DNA"/>
</dbReference>
<proteinExistence type="predicted"/>
<keyword evidence="2" id="KW-1185">Reference proteome</keyword>
<evidence type="ECO:0000313" key="1">
    <source>
        <dbReference type="EMBL" id="GIY53304.1"/>
    </source>
</evidence>
<name>A0AAV4U694_9ARAC</name>
<comment type="caution">
    <text evidence="1">The sequence shown here is derived from an EMBL/GenBank/DDBJ whole genome shotgun (WGS) entry which is preliminary data.</text>
</comment>
<dbReference type="Proteomes" id="UP001054837">
    <property type="component" value="Unassembled WGS sequence"/>
</dbReference>
<sequence>MFLDVQFMRRDHNFFSRRRSNLQRKFSSRILPNPIQQITSFIQLLIALLSSFPKSRKTSRDRHVNKVGRLPLPLKIQKGEGGDCSKTVCLNHQASVSPIKTSQLAPFIGGRIPAANGRRWKSRRHRAHLLFLLHCLSTCTQLQQSDVLILRKMHQRTLHIDKYCSTPPSFAGRIEWALERTQVKCAVSIRSQSILSVQSGNYQA</sequence>
<protein>
    <submittedName>
        <fullName evidence="1">Uncharacterized protein</fullName>
    </submittedName>
</protein>
<accession>A0AAV4U694</accession>
<organism evidence="1 2">
    <name type="scientific">Caerostris darwini</name>
    <dbReference type="NCBI Taxonomy" id="1538125"/>
    <lineage>
        <taxon>Eukaryota</taxon>
        <taxon>Metazoa</taxon>
        <taxon>Ecdysozoa</taxon>
        <taxon>Arthropoda</taxon>
        <taxon>Chelicerata</taxon>
        <taxon>Arachnida</taxon>
        <taxon>Araneae</taxon>
        <taxon>Araneomorphae</taxon>
        <taxon>Entelegynae</taxon>
        <taxon>Araneoidea</taxon>
        <taxon>Araneidae</taxon>
        <taxon>Caerostris</taxon>
    </lineage>
</organism>
<gene>
    <name evidence="1" type="ORF">CDAR_39361</name>
</gene>